<organism evidence="1 2">
    <name type="scientific">Arctium lappa</name>
    <name type="common">Greater burdock</name>
    <name type="synonym">Lappa major</name>
    <dbReference type="NCBI Taxonomy" id="4217"/>
    <lineage>
        <taxon>Eukaryota</taxon>
        <taxon>Viridiplantae</taxon>
        <taxon>Streptophyta</taxon>
        <taxon>Embryophyta</taxon>
        <taxon>Tracheophyta</taxon>
        <taxon>Spermatophyta</taxon>
        <taxon>Magnoliopsida</taxon>
        <taxon>eudicotyledons</taxon>
        <taxon>Gunneridae</taxon>
        <taxon>Pentapetalae</taxon>
        <taxon>asterids</taxon>
        <taxon>campanulids</taxon>
        <taxon>Asterales</taxon>
        <taxon>Asteraceae</taxon>
        <taxon>Carduoideae</taxon>
        <taxon>Cardueae</taxon>
        <taxon>Arctiinae</taxon>
        <taxon>Arctium</taxon>
    </lineage>
</organism>
<dbReference type="EMBL" id="CM042047">
    <property type="protein sequence ID" value="KAI3770354.1"/>
    <property type="molecule type" value="Genomic_DNA"/>
</dbReference>
<gene>
    <name evidence="1" type="ORF">L6452_01482</name>
</gene>
<sequence>MNLFLTTAALFLILLSSSSSLVLSQTPTNSTSCPMNFDYVLRIPWPTADCRHSGDSSKPVGNSTSCCQTLLSVFGIALAQHLKQTSLFHLPDLATSSSCLSDFQQKLNSLSLPTNLATFCFDPRQFVISSNTCAAIQTVQDWRRKLGNHTVLDSACRDDLTDLSACDDCLRAGLRVHSELASNDGNASHSNECFYFVVLYAAAIVNKFGPQSDGAVSCTFGINILPKSHKNKRSSLIFGLIGGLVAIVVISCLVGLLYFWWDRKRKREKIEESGVDEFESSRPRRRPNTGSIWYNIHDLEKATDNFSPKNFIGRGGFGVVYKGVLSDGSVVAVKKIIESEFEGTDDFCNEVEIISNLRHRNLVPLKGCCIHGADDDYERRDDQRYLVYEYMANGNLDDHLFPAMSRKPPLTWPQRKSIILDVAKGLAYLHYGVKPAIFHRDIKATNILLDVNMGARVADFGLAKQSREGQSHLTTRVAGTHGYLAPEYALYGQLTEKSDVYSFGVVILEIMCGRKALDLSCSDSPRGFLITDWAWSLIKEGKVLQVLDPSLVGHGASSETMNPKGIMERFVLVGILCAHVMVALRPTIMDALKMLEGDIEVPAIPDRPTPLGHPSFTSDGSTFSNSPVLSGLQLQARDMLR</sequence>
<dbReference type="Proteomes" id="UP001055879">
    <property type="component" value="Linkage Group LG01"/>
</dbReference>
<keyword evidence="2" id="KW-1185">Reference proteome</keyword>
<accession>A0ACB9FGG5</accession>
<protein>
    <submittedName>
        <fullName evidence="1">Uncharacterized protein</fullName>
    </submittedName>
</protein>
<comment type="caution">
    <text evidence="1">The sequence shown here is derived from an EMBL/GenBank/DDBJ whole genome shotgun (WGS) entry which is preliminary data.</text>
</comment>
<proteinExistence type="predicted"/>
<evidence type="ECO:0000313" key="1">
    <source>
        <dbReference type="EMBL" id="KAI3770354.1"/>
    </source>
</evidence>
<reference evidence="2" key="1">
    <citation type="journal article" date="2022" name="Mol. Ecol. Resour.">
        <title>The genomes of chicory, endive, great burdock and yacon provide insights into Asteraceae palaeo-polyploidization history and plant inulin production.</title>
        <authorList>
            <person name="Fan W."/>
            <person name="Wang S."/>
            <person name="Wang H."/>
            <person name="Wang A."/>
            <person name="Jiang F."/>
            <person name="Liu H."/>
            <person name="Zhao H."/>
            <person name="Xu D."/>
            <person name="Zhang Y."/>
        </authorList>
    </citation>
    <scope>NUCLEOTIDE SEQUENCE [LARGE SCALE GENOMIC DNA]</scope>
    <source>
        <strain evidence="2">cv. Niubang</strain>
    </source>
</reference>
<name>A0ACB9FGG5_ARCLA</name>
<evidence type="ECO:0000313" key="2">
    <source>
        <dbReference type="Proteomes" id="UP001055879"/>
    </source>
</evidence>
<reference evidence="1 2" key="2">
    <citation type="journal article" date="2022" name="Mol. Ecol. Resour.">
        <title>The genomes of chicory, endive, great burdock and yacon provide insights into Asteraceae paleo-polyploidization history and plant inulin production.</title>
        <authorList>
            <person name="Fan W."/>
            <person name="Wang S."/>
            <person name="Wang H."/>
            <person name="Wang A."/>
            <person name="Jiang F."/>
            <person name="Liu H."/>
            <person name="Zhao H."/>
            <person name="Xu D."/>
            <person name="Zhang Y."/>
        </authorList>
    </citation>
    <scope>NUCLEOTIDE SEQUENCE [LARGE SCALE GENOMIC DNA]</scope>
    <source>
        <strain evidence="2">cv. Niubang</strain>
    </source>
</reference>